<evidence type="ECO:0000256" key="1">
    <source>
        <dbReference type="ARBA" id="ARBA00008129"/>
    </source>
</evidence>
<dbReference type="GO" id="GO:0000257">
    <property type="term" value="F:nitrilase activity"/>
    <property type="evidence" value="ECO:0007669"/>
    <property type="project" value="UniProtKB-EC"/>
</dbReference>
<feature type="domain" description="CN hydrolase" evidence="5">
    <location>
        <begin position="12"/>
        <end position="237"/>
    </location>
</feature>
<keyword evidence="7" id="KW-1185">Reference proteome</keyword>
<dbReference type="Pfam" id="PF00795">
    <property type="entry name" value="CN_hydrolase"/>
    <property type="match status" value="1"/>
</dbReference>
<evidence type="ECO:0000256" key="4">
    <source>
        <dbReference type="ARBA" id="ARBA00039045"/>
    </source>
</evidence>
<keyword evidence="2" id="KW-0378">Hydrolase</keyword>
<evidence type="ECO:0000259" key="5">
    <source>
        <dbReference type="PROSITE" id="PS50263"/>
    </source>
</evidence>
<sequence length="282" mass="31710">MASEQTQIPSTVRMAAVQAEGCYFDLPAAVEKTCRFIEEAASKGYDLIAFPELWIPMYPGWIWQRPINFEMVTEYMEKSLRRDDPEMNTICQCAAFNNISVVLSYSENYNHSLYLSQSIIDHNGEIKMHRRKIKPTHAERTIFGDGSGASLMNVVDEPMVGKGEQIHVASFPPQSALWSQCRECAHNLSTTHAIEGNTFLYHIGGGGCACIIAPDGRKLTEDLGEEEEGLLVADLDFNEILKVKAMLDVHGHYSRLDLLWLGIDSREKRQVRPEVGEKLTEA</sequence>
<evidence type="ECO:0000313" key="7">
    <source>
        <dbReference type="Proteomes" id="UP000094569"/>
    </source>
</evidence>
<evidence type="ECO:0000256" key="3">
    <source>
        <dbReference type="ARBA" id="ARBA00036406"/>
    </source>
</evidence>
<evidence type="ECO:0000313" key="6">
    <source>
        <dbReference type="EMBL" id="ODM23090.1"/>
    </source>
</evidence>
<comment type="similarity">
    <text evidence="1">Belongs to the carbon-nitrogen hydrolase superfamily. Nitrilase family.</text>
</comment>
<dbReference type="PANTHER" id="PTHR46044">
    <property type="entry name" value="NITRILASE"/>
    <property type="match status" value="1"/>
</dbReference>
<organism evidence="6 7">
    <name type="scientific">Aspergillus cristatus</name>
    <name type="common">Chinese Fuzhuan brick tea-fermentation fungus</name>
    <name type="synonym">Eurotium cristatum</name>
    <dbReference type="NCBI Taxonomy" id="573508"/>
    <lineage>
        <taxon>Eukaryota</taxon>
        <taxon>Fungi</taxon>
        <taxon>Dikarya</taxon>
        <taxon>Ascomycota</taxon>
        <taxon>Pezizomycotina</taxon>
        <taxon>Eurotiomycetes</taxon>
        <taxon>Eurotiomycetidae</taxon>
        <taxon>Eurotiales</taxon>
        <taxon>Aspergillaceae</taxon>
        <taxon>Aspergillus</taxon>
        <taxon>Aspergillus subgen. Aspergillus</taxon>
    </lineage>
</organism>
<dbReference type="VEuPathDB" id="FungiDB:SI65_00679"/>
<dbReference type="STRING" id="573508.A0A1E3BQ50"/>
<dbReference type="EMBL" id="JXNT01000001">
    <property type="protein sequence ID" value="ODM23090.1"/>
    <property type="molecule type" value="Genomic_DNA"/>
</dbReference>
<dbReference type="PANTHER" id="PTHR46044:SF14">
    <property type="entry name" value="ARYLACETONITRILASE"/>
    <property type="match status" value="1"/>
</dbReference>
<comment type="catalytic activity">
    <reaction evidence="3">
        <text>a nitrile + 2 H2O = a carboxylate + NH4(+)</text>
        <dbReference type="Rhea" id="RHEA:21724"/>
        <dbReference type="ChEBI" id="CHEBI:15377"/>
        <dbReference type="ChEBI" id="CHEBI:18379"/>
        <dbReference type="ChEBI" id="CHEBI:28938"/>
        <dbReference type="ChEBI" id="CHEBI:29067"/>
        <dbReference type="EC" id="3.5.5.1"/>
    </reaction>
</comment>
<dbReference type="SUPFAM" id="SSF56317">
    <property type="entry name" value="Carbon-nitrogen hydrolase"/>
    <property type="match status" value="1"/>
</dbReference>
<dbReference type="AlphaFoldDB" id="A0A1E3BQ50"/>
<dbReference type="OrthoDB" id="10250282at2759"/>
<dbReference type="InterPro" id="IPR003010">
    <property type="entry name" value="C-N_Hydrolase"/>
</dbReference>
<comment type="caution">
    <text evidence="6">The sequence shown here is derived from an EMBL/GenBank/DDBJ whole genome shotgun (WGS) entry which is preliminary data.</text>
</comment>
<protein>
    <recommendedName>
        <fullName evidence="4">nitrilase</fullName>
        <ecNumber evidence="4">3.5.5.1</ecNumber>
    </recommendedName>
</protein>
<accession>A0A1E3BQ50</accession>
<name>A0A1E3BQ50_ASPCR</name>
<proteinExistence type="inferred from homology"/>
<dbReference type="EC" id="3.5.5.1" evidence="4"/>
<evidence type="ECO:0000256" key="2">
    <source>
        <dbReference type="ARBA" id="ARBA00022801"/>
    </source>
</evidence>
<dbReference type="InterPro" id="IPR036526">
    <property type="entry name" value="C-N_Hydrolase_sf"/>
</dbReference>
<dbReference type="InterPro" id="IPR044149">
    <property type="entry name" value="Nitrilases_CHs"/>
</dbReference>
<dbReference type="Proteomes" id="UP000094569">
    <property type="component" value="Unassembled WGS sequence"/>
</dbReference>
<dbReference type="PROSITE" id="PS50263">
    <property type="entry name" value="CN_HYDROLASE"/>
    <property type="match status" value="1"/>
</dbReference>
<reference evidence="6 7" key="1">
    <citation type="journal article" date="2016" name="BMC Genomics">
        <title>Comparative genomic and transcriptomic analyses of the Fuzhuan brick tea-fermentation fungus Aspergillus cristatus.</title>
        <authorList>
            <person name="Ge Y."/>
            <person name="Wang Y."/>
            <person name="Liu Y."/>
            <person name="Tan Y."/>
            <person name="Ren X."/>
            <person name="Zhang X."/>
            <person name="Hyde K.D."/>
            <person name="Liu Y."/>
            <person name="Liu Z."/>
        </authorList>
    </citation>
    <scope>NUCLEOTIDE SEQUENCE [LARGE SCALE GENOMIC DNA]</scope>
    <source>
        <strain evidence="6 7">GZAAS20.1005</strain>
    </source>
</reference>
<gene>
    <name evidence="6" type="ORF">SI65_00679</name>
</gene>
<dbReference type="Gene3D" id="3.60.110.10">
    <property type="entry name" value="Carbon-nitrogen hydrolase"/>
    <property type="match status" value="1"/>
</dbReference>